<dbReference type="InterPro" id="IPR036259">
    <property type="entry name" value="MFS_trans_sf"/>
</dbReference>
<accession>A0A7Z7PVZ9</accession>
<dbReference type="Gene3D" id="1.20.1250.20">
    <property type="entry name" value="MFS general substrate transporter like domains"/>
    <property type="match status" value="1"/>
</dbReference>
<evidence type="ECO:0000313" key="7">
    <source>
        <dbReference type="Proteomes" id="UP000254876"/>
    </source>
</evidence>
<comment type="caution">
    <text evidence="6">The sequence shown here is derived from an EMBL/GenBank/DDBJ whole genome shotgun (WGS) entry which is preliminary data.</text>
</comment>
<keyword evidence="3 4" id="KW-0472">Membrane</keyword>
<dbReference type="EMBL" id="UFYD01000001">
    <property type="protein sequence ID" value="STC96281.1"/>
    <property type="molecule type" value="Genomic_DNA"/>
</dbReference>
<feature type="transmembrane region" description="Helical" evidence="4">
    <location>
        <begin position="146"/>
        <end position="165"/>
    </location>
</feature>
<dbReference type="AlphaFoldDB" id="A0A7Z7PVZ9"/>
<organism evidence="6 7">
    <name type="scientific">Elizabethkingia anophelis</name>
    <dbReference type="NCBI Taxonomy" id="1117645"/>
    <lineage>
        <taxon>Bacteria</taxon>
        <taxon>Pseudomonadati</taxon>
        <taxon>Bacteroidota</taxon>
        <taxon>Flavobacteriia</taxon>
        <taxon>Flavobacteriales</taxon>
        <taxon>Weeksellaceae</taxon>
        <taxon>Elizabethkingia</taxon>
    </lineage>
</organism>
<feature type="transmembrane region" description="Helical" evidence="4">
    <location>
        <begin position="352"/>
        <end position="372"/>
    </location>
</feature>
<evidence type="ECO:0000256" key="1">
    <source>
        <dbReference type="ARBA" id="ARBA00022692"/>
    </source>
</evidence>
<feature type="transmembrane region" description="Helical" evidence="4">
    <location>
        <begin position="56"/>
        <end position="74"/>
    </location>
</feature>
<dbReference type="Proteomes" id="UP000254876">
    <property type="component" value="Unassembled WGS sequence"/>
</dbReference>
<keyword evidence="1 4" id="KW-0812">Transmembrane</keyword>
<feature type="transmembrane region" description="Helical" evidence="4">
    <location>
        <begin position="86"/>
        <end position="104"/>
    </location>
</feature>
<dbReference type="Pfam" id="PF07690">
    <property type="entry name" value="MFS_1"/>
    <property type="match status" value="1"/>
</dbReference>
<feature type="transmembrane region" description="Helical" evidence="4">
    <location>
        <begin position="378"/>
        <end position="399"/>
    </location>
</feature>
<feature type="transmembrane region" description="Helical" evidence="4">
    <location>
        <begin position="177"/>
        <end position="197"/>
    </location>
</feature>
<dbReference type="InterPro" id="IPR011701">
    <property type="entry name" value="MFS"/>
</dbReference>
<protein>
    <submittedName>
        <fullName evidence="6">Arabinose efflux permease</fullName>
    </submittedName>
</protein>
<feature type="transmembrane region" description="Helical" evidence="4">
    <location>
        <begin position="110"/>
        <end position="126"/>
    </location>
</feature>
<name>A0A7Z7PVZ9_9FLAO</name>
<evidence type="ECO:0000256" key="3">
    <source>
        <dbReference type="ARBA" id="ARBA00023136"/>
    </source>
</evidence>
<dbReference type="GO" id="GO:0022857">
    <property type="term" value="F:transmembrane transporter activity"/>
    <property type="evidence" value="ECO:0007669"/>
    <property type="project" value="InterPro"/>
</dbReference>
<sequence length="405" mass="44467">MLLELYNSRNIMKAKINWSNVYILFFSQALYQTSSTLVITLSGIVGMQMAPDKNLATLPLAMTTIGAAIMMIPASMIMKKIGQRKAFMAGTIIGALSGIVSWYGIIQQSFWIFSVGNMLLGAYQGFTQYYRFAAADSVPDEAKSKAISWVIGGGIVAAFTGPNLARFTQDIGTVPYAFSYLSTILLGMLALGVVSLLKLQHIPASLISSQKQTGRPLKDIINNKNTILALFSSATAFTVMGMSMTATPIAMRDFGHSPDNTAMVIQWHVLGMFLPSFFTGALIQKFGVHRIILAGILILFIYLFIAFSGTDFINFITGLFIVGLGWNFLFIGGTSILAKVYKPEEKEKTQAFHDFTVFTVISISSFFAGALFNHWGWTGLNLVLLPLLIITLIITIRVMNHHNNQ</sequence>
<evidence type="ECO:0000256" key="2">
    <source>
        <dbReference type="ARBA" id="ARBA00022989"/>
    </source>
</evidence>
<feature type="transmembrane region" description="Helical" evidence="4">
    <location>
        <begin position="227"/>
        <end position="251"/>
    </location>
</feature>
<dbReference type="PANTHER" id="PTHR23534">
    <property type="entry name" value="MFS PERMEASE"/>
    <property type="match status" value="1"/>
</dbReference>
<feature type="transmembrane region" description="Helical" evidence="4">
    <location>
        <begin position="315"/>
        <end position="340"/>
    </location>
</feature>
<feature type="transmembrane region" description="Helical" evidence="4">
    <location>
        <begin position="263"/>
        <end position="283"/>
    </location>
</feature>
<dbReference type="PANTHER" id="PTHR23534:SF1">
    <property type="entry name" value="MAJOR FACILITATOR SUPERFAMILY PROTEIN"/>
    <property type="match status" value="1"/>
</dbReference>
<reference evidence="6 7" key="1">
    <citation type="submission" date="2018-06" db="EMBL/GenBank/DDBJ databases">
        <authorList>
            <consortium name="Pathogen Informatics"/>
            <person name="Doyle S."/>
        </authorList>
    </citation>
    <scope>NUCLEOTIDE SEQUENCE [LARGE SCALE GENOMIC DNA]</scope>
    <source>
        <strain evidence="6 7">NCTC10588</strain>
    </source>
</reference>
<dbReference type="PROSITE" id="PS50850">
    <property type="entry name" value="MFS"/>
    <property type="match status" value="1"/>
</dbReference>
<gene>
    <name evidence="6" type="ORF">NCTC10588_00643</name>
</gene>
<evidence type="ECO:0000259" key="5">
    <source>
        <dbReference type="PROSITE" id="PS50850"/>
    </source>
</evidence>
<feature type="domain" description="Major facilitator superfamily (MFS) profile" evidence="5">
    <location>
        <begin position="222"/>
        <end position="405"/>
    </location>
</feature>
<keyword evidence="2 4" id="KW-1133">Transmembrane helix</keyword>
<proteinExistence type="predicted"/>
<feature type="transmembrane region" description="Helical" evidence="4">
    <location>
        <begin position="21"/>
        <end position="44"/>
    </location>
</feature>
<dbReference type="SUPFAM" id="SSF103473">
    <property type="entry name" value="MFS general substrate transporter"/>
    <property type="match status" value="1"/>
</dbReference>
<dbReference type="InterPro" id="IPR020846">
    <property type="entry name" value="MFS_dom"/>
</dbReference>
<evidence type="ECO:0000256" key="4">
    <source>
        <dbReference type="SAM" id="Phobius"/>
    </source>
</evidence>
<evidence type="ECO:0000313" key="6">
    <source>
        <dbReference type="EMBL" id="STC96281.1"/>
    </source>
</evidence>
<feature type="transmembrane region" description="Helical" evidence="4">
    <location>
        <begin position="290"/>
        <end position="309"/>
    </location>
</feature>